<evidence type="ECO:0000313" key="4">
    <source>
        <dbReference type="Proteomes" id="UP001264519"/>
    </source>
</evidence>
<dbReference type="InterPro" id="IPR052341">
    <property type="entry name" value="LOG_family_nucleotidases"/>
</dbReference>
<dbReference type="Proteomes" id="UP001264519">
    <property type="component" value="Unassembled WGS sequence"/>
</dbReference>
<dbReference type="PANTHER" id="PTHR43393:SF3">
    <property type="entry name" value="LYSINE DECARBOXYLASE-LIKE PROTEIN"/>
    <property type="match status" value="1"/>
</dbReference>
<keyword evidence="4" id="KW-1185">Reference proteome</keyword>
<evidence type="ECO:0000256" key="1">
    <source>
        <dbReference type="ARBA" id="ARBA00000274"/>
    </source>
</evidence>
<protein>
    <recommendedName>
        <fullName evidence="2">Cytokinin riboside 5'-monophosphate phosphoribohydrolase</fullName>
        <ecNumber evidence="2">3.2.2.n1</ecNumber>
    </recommendedName>
</protein>
<dbReference type="RefSeq" id="WP_309651796.1">
    <property type="nucleotide sequence ID" value="NZ_JARWAK010000003.1"/>
</dbReference>
<dbReference type="NCBIfam" id="TIGR00730">
    <property type="entry name" value="Rossman fold protein, TIGR00730 family"/>
    <property type="match status" value="1"/>
</dbReference>
<dbReference type="Pfam" id="PF03641">
    <property type="entry name" value="Lysine_decarbox"/>
    <property type="match status" value="1"/>
</dbReference>
<dbReference type="EMBL" id="JARWAK010000003">
    <property type="protein sequence ID" value="MDR5866192.1"/>
    <property type="molecule type" value="Genomic_DNA"/>
</dbReference>
<gene>
    <name evidence="3" type="ORF">QC818_05245</name>
</gene>
<organism evidence="3 4">
    <name type="scientific">Halomonas koreensis</name>
    <dbReference type="NCBI Taxonomy" id="245385"/>
    <lineage>
        <taxon>Bacteria</taxon>
        <taxon>Pseudomonadati</taxon>
        <taxon>Pseudomonadota</taxon>
        <taxon>Gammaproteobacteria</taxon>
        <taxon>Oceanospirillales</taxon>
        <taxon>Halomonadaceae</taxon>
        <taxon>Halomonas</taxon>
    </lineage>
</organism>
<name>A0ABU1FZV8_9GAMM</name>
<dbReference type="Gene3D" id="3.40.50.450">
    <property type="match status" value="1"/>
</dbReference>
<proteinExistence type="inferred from homology"/>
<dbReference type="InterPro" id="IPR031100">
    <property type="entry name" value="LOG_fam"/>
</dbReference>
<comment type="catalytic activity">
    <reaction evidence="1">
        <text>AMP + H2O = D-ribose 5-phosphate + adenine</text>
        <dbReference type="Rhea" id="RHEA:20129"/>
        <dbReference type="ChEBI" id="CHEBI:15377"/>
        <dbReference type="ChEBI" id="CHEBI:16708"/>
        <dbReference type="ChEBI" id="CHEBI:78346"/>
        <dbReference type="ChEBI" id="CHEBI:456215"/>
        <dbReference type="EC" id="3.2.2.4"/>
    </reaction>
</comment>
<dbReference type="PANTHER" id="PTHR43393">
    <property type="entry name" value="CYTOKININ RIBOSIDE 5'-MONOPHOSPHATE PHOSPHORIBOHYDROLASE"/>
    <property type="match status" value="1"/>
</dbReference>
<comment type="similarity">
    <text evidence="2">Belongs to the LOG family.</text>
</comment>
<keyword evidence="2" id="KW-0378">Hydrolase</keyword>
<comment type="caution">
    <text evidence="3">The sequence shown here is derived from an EMBL/GenBank/DDBJ whole genome shotgun (WGS) entry which is preliminary data.</text>
</comment>
<sequence>MEDALVELANIQKYERSSAFHVAIFGSARIGKESAYYSKTEELAYSLAASGCQLVSGGGPGIMLAVSEGAVRAEKLSIGLNISLPFEPPDYSLQGESLVFKNFFTRKVAFATYSDAFICMPGGIGTLDEFFEILTLMQTGKMERKPVVLFGKEFWSPLIGWLQDVLNRHQTIAYDDIEQLFLTDDSQEVVMHLMKGITQGG</sequence>
<evidence type="ECO:0000256" key="2">
    <source>
        <dbReference type="RuleBase" id="RU363015"/>
    </source>
</evidence>
<dbReference type="InterPro" id="IPR005269">
    <property type="entry name" value="LOG"/>
</dbReference>
<keyword evidence="2" id="KW-0203">Cytokinin biosynthesis</keyword>
<dbReference type="EC" id="3.2.2.n1" evidence="2"/>
<accession>A0ABU1FZV8</accession>
<reference evidence="3 4" key="1">
    <citation type="submission" date="2023-04" db="EMBL/GenBank/DDBJ databases">
        <title>A long-awaited taxogenomic arrangement of the family Halomonadaceae.</title>
        <authorList>
            <person name="De La Haba R."/>
            <person name="Chuvochina M."/>
            <person name="Wittouck S."/>
            <person name="Arahal D.R."/>
            <person name="Sanchez-Porro C."/>
            <person name="Hugenholtz P."/>
            <person name="Ventosa A."/>
        </authorList>
    </citation>
    <scope>NUCLEOTIDE SEQUENCE [LARGE SCALE GENOMIC DNA]</scope>
    <source>
        <strain evidence="3 4">DSM 23530</strain>
    </source>
</reference>
<dbReference type="SUPFAM" id="SSF102405">
    <property type="entry name" value="MCP/YpsA-like"/>
    <property type="match status" value="1"/>
</dbReference>
<evidence type="ECO:0000313" key="3">
    <source>
        <dbReference type="EMBL" id="MDR5866192.1"/>
    </source>
</evidence>